<evidence type="ECO:0000256" key="1">
    <source>
        <dbReference type="SAM" id="MobiDB-lite"/>
    </source>
</evidence>
<dbReference type="WBParaSite" id="Pan_g2328.t1">
    <property type="protein sequence ID" value="Pan_g2328.t1"/>
    <property type="gene ID" value="Pan_g2328"/>
</dbReference>
<feature type="region of interest" description="Disordered" evidence="1">
    <location>
        <begin position="51"/>
        <end position="79"/>
    </location>
</feature>
<dbReference type="AlphaFoldDB" id="A0A7E4VNM7"/>
<evidence type="ECO:0000313" key="2">
    <source>
        <dbReference type="Proteomes" id="UP000492821"/>
    </source>
</evidence>
<evidence type="ECO:0000313" key="3">
    <source>
        <dbReference type="WBParaSite" id="Pan_g2328.t1"/>
    </source>
</evidence>
<reference evidence="2" key="1">
    <citation type="journal article" date="2013" name="Genetics">
        <title>The draft genome and transcriptome of Panagrellus redivivus are shaped by the harsh demands of a free-living lifestyle.</title>
        <authorList>
            <person name="Srinivasan J."/>
            <person name="Dillman A.R."/>
            <person name="Macchietto M.G."/>
            <person name="Heikkinen L."/>
            <person name="Lakso M."/>
            <person name="Fracchia K.M."/>
            <person name="Antoshechkin I."/>
            <person name="Mortazavi A."/>
            <person name="Wong G."/>
            <person name="Sternberg P.W."/>
        </authorList>
    </citation>
    <scope>NUCLEOTIDE SEQUENCE [LARGE SCALE GENOMIC DNA]</scope>
    <source>
        <strain evidence="2">MT8872</strain>
    </source>
</reference>
<accession>A0A7E4VNM7</accession>
<dbReference type="Proteomes" id="UP000492821">
    <property type="component" value="Unassembled WGS sequence"/>
</dbReference>
<protein>
    <submittedName>
        <fullName evidence="3">Uncharacterized protein</fullName>
    </submittedName>
</protein>
<sequence>MVVMLDIRAYLRLFVSHLDCIPDAGNTLTISQASDTGNRLNHASFNTGFIATGHGGSGKDHQEGEYTQQLHDDSNSDSC</sequence>
<keyword evidence="2" id="KW-1185">Reference proteome</keyword>
<reference evidence="3" key="2">
    <citation type="submission" date="2020-10" db="UniProtKB">
        <authorList>
            <consortium name="WormBaseParasite"/>
        </authorList>
    </citation>
    <scope>IDENTIFICATION</scope>
</reference>
<proteinExistence type="predicted"/>
<organism evidence="2 3">
    <name type="scientific">Panagrellus redivivus</name>
    <name type="common">Microworm</name>
    <dbReference type="NCBI Taxonomy" id="6233"/>
    <lineage>
        <taxon>Eukaryota</taxon>
        <taxon>Metazoa</taxon>
        <taxon>Ecdysozoa</taxon>
        <taxon>Nematoda</taxon>
        <taxon>Chromadorea</taxon>
        <taxon>Rhabditida</taxon>
        <taxon>Tylenchina</taxon>
        <taxon>Panagrolaimomorpha</taxon>
        <taxon>Panagrolaimoidea</taxon>
        <taxon>Panagrolaimidae</taxon>
        <taxon>Panagrellus</taxon>
    </lineage>
</organism>
<name>A0A7E4VNM7_PANRE</name>
<feature type="compositionally biased region" description="Basic and acidic residues" evidence="1">
    <location>
        <begin position="57"/>
        <end position="79"/>
    </location>
</feature>